<gene>
    <name evidence="1" type="ORF">O3P69_020297</name>
</gene>
<organism evidence="1 2">
    <name type="scientific">Scylla paramamosain</name>
    <name type="common">Mud crab</name>
    <dbReference type="NCBI Taxonomy" id="85552"/>
    <lineage>
        <taxon>Eukaryota</taxon>
        <taxon>Metazoa</taxon>
        <taxon>Ecdysozoa</taxon>
        <taxon>Arthropoda</taxon>
        <taxon>Crustacea</taxon>
        <taxon>Multicrustacea</taxon>
        <taxon>Malacostraca</taxon>
        <taxon>Eumalacostraca</taxon>
        <taxon>Eucarida</taxon>
        <taxon>Decapoda</taxon>
        <taxon>Pleocyemata</taxon>
        <taxon>Brachyura</taxon>
        <taxon>Eubrachyura</taxon>
        <taxon>Portunoidea</taxon>
        <taxon>Portunidae</taxon>
        <taxon>Portuninae</taxon>
        <taxon>Scylla</taxon>
    </lineage>
</organism>
<evidence type="ECO:0000313" key="2">
    <source>
        <dbReference type="Proteomes" id="UP001487740"/>
    </source>
</evidence>
<keyword evidence="2" id="KW-1185">Reference proteome</keyword>
<comment type="caution">
    <text evidence="1">The sequence shown here is derived from an EMBL/GenBank/DDBJ whole genome shotgun (WGS) entry which is preliminary data.</text>
</comment>
<dbReference type="EMBL" id="JARAKH010000055">
    <property type="protein sequence ID" value="KAK8375229.1"/>
    <property type="molecule type" value="Genomic_DNA"/>
</dbReference>
<name>A0AAW0SIJ6_SCYPA</name>
<dbReference type="AlphaFoldDB" id="A0AAW0SIJ6"/>
<evidence type="ECO:0008006" key="3">
    <source>
        <dbReference type="Google" id="ProtNLM"/>
    </source>
</evidence>
<proteinExistence type="predicted"/>
<reference evidence="1 2" key="1">
    <citation type="submission" date="2023-03" db="EMBL/GenBank/DDBJ databases">
        <title>High-quality genome of Scylla paramamosain provides insights in environmental adaptation.</title>
        <authorList>
            <person name="Zhang L."/>
        </authorList>
    </citation>
    <scope>NUCLEOTIDE SEQUENCE [LARGE SCALE GENOMIC DNA]</scope>
    <source>
        <strain evidence="1">LZ_2023a</strain>
        <tissue evidence="1">Muscle</tissue>
    </source>
</reference>
<sequence length="105" mass="11122">MGVIPGFIPSERGVPQGSCLGPLLWNVYINDLLHLIPSTRAYAMTSPLSLCYGPEEEDATVSTLNATLSRIAAPASMVVVVVVVVVSSGHHHKYSANICGKITCQ</sequence>
<accession>A0AAW0SIJ6</accession>
<protein>
    <recommendedName>
        <fullName evidence="3">Reverse transcriptase domain-containing protein</fullName>
    </recommendedName>
</protein>
<evidence type="ECO:0000313" key="1">
    <source>
        <dbReference type="EMBL" id="KAK8375229.1"/>
    </source>
</evidence>
<dbReference type="Proteomes" id="UP001487740">
    <property type="component" value="Unassembled WGS sequence"/>
</dbReference>